<evidence type="ECO:0000256" key="4">
    <source>
        <dbReference type="ARBA" id="ARBA00017654"/>
    </source>
</evidence>
<dbReference type="PANTHER" id="PTHR43532">
    <property type="entry name" value="GLUCOSE-1-PHOSPHATE THYMIDYLYLTRANSFERASE"/>
    <property type="match status" value="1"/>
</dbReference>
<proteinExistence type="inferred from homology"/>
<keyword evidence="6" id="KW-0548">Nucleotidyltransferase</keyword>
<name>A0A972GXS4_9BACL</name>
<keyword evidence="5 13" id="KW-0808">Transferase</keyword>
<dbReference type="PANTHER" id="PTHR43532:SF1">
    <property type="entry name" value="GLUCOSE-1-PHOSPHATE THYMIDYLYLTRANSFERASE 1"/>
    <property type="match status" value="1"/>
</dbReference>
<accession>A0A972GXS4</accession>
<evidence type="ECO:0000313" key="14">
    <source>
        <dbReference type="Proteomes" id="UP000641588"/>
    </source>
</evidence>
<evidence type="ECO:0000256" key="3">
    <source>
        <dbReference type="ARBA" id="ARBA00012461"/>
    </source>
</evidence>
<dbReference type="GO" id="GO:0046872">
    <property type="term" value="F:metal ion binding"/>
    <property type="evidence" value="ECO:0007669"/>
    <property type="project" value="UniProtKB-KW"/>
</dbReference>
<evidence type="ECO:0000313" key="13">
    <source>
        <dbReference type="EMBL" id="NOU94845.1"/>
    </source>
</evidence>
<dbReference type="InterPro" id="IPR029044">
    <property type="entry name" value="Nucleotide-diphossugar_trans"/>
</dbReference>
<evidence type="ECO:0000256" key="9">
    <source>
        <dbReference type="ARBA" id="ARBA00032492"/>
    </source>
</evidence>
<comment type="caution">
    <text evidence="13">The sequence shown here is derived from an EMBL/GenBank/DDBJ whole genome shotgun (WGS) entry which is preliminary data.</text>
</comment>
<dbReference type="InterPro" id="IPR005907">
    <property type="entry name" value="G1P_thy_trans_s"/>
</dbReference>
<dbReference type="InterPro" id="IPR005908">
    <property type="entry name" value="G1P_thy_trans_l"/>
</dbReference>
<dbReference type="InterPro" id="IPR005835">
    <property type="entry name" value="NTP_transferase_dom"/>
</dbReference>
<dbReference type="Pfam" id="PF00483">
    <property type="entry name" value="NTP_transferase"/>
    <property type="match status" value="1"/>
</dbReference>
<dbReference type="EMBL" id="WHOD01000065">
    <property type="protein sequence ID" value="NOU94845.1"/>
    <property type="molecule type" value="Genomic_DNA"/>
</dbReference>
<evidence type="ECO:0000256" key="8">
    <source>
        <dbReference type="ARBA" id="ARBA00022842"/>
    </source>
</evidence>
<dbReference type="AlphaFoldDB" id="A0A972GXS4"/>
<dbReference type="SUPFAM" id="SSF53448">
    <property type="entry name" value="Nucleotide-diphospho-sugar transferases"/>
    <property type="match status" value="1"/>
</dbReference>
<keyword evidence="7" id="KW-0479">Metal-binding</keyword>
<dbReference type="EC" id="2.7.7.24" evidence="3"/>
<evidence type="ECO:0000256" key="11">
    <source>
        <dbReference type="ARBA" id="ARBA00049336"/>
    </source>
</evidence>
<protein>
    <recommendedName>
        <fullName evidence="4">Glucose-1-phosphate thymidylyltransferase</fullName>
        <ecNumber evidence="3">2.7.7.24</ecNumber>
    </recommendedName>
    <alternativeName>
        <fullName evidence="10">dTDP-glucose pyrophosphorylase</fullName>
    </alternativeName>
    <alternativeName>
        <fullName evidence="9">dTDP-glucose synthase</fullName>
    </alternativeName>
</protein>
<dbReference type="GO" id="GO:0008879">
    <property type="term" value="F:glucose-1-phosphate thymidylyltransferase activity"/>
    <property type="evidence" value="ECO:0007669"/>
    <property type="project" value="UniProtKB-EC"/>
</dbReference>
<sequence>MKGLILCAGKGTRLQPFSNHKPKVLLPVANKPIIYYCIEKLVELEIYEIGIVIRPDHSAIFMEEVGAGERWGVEITYINQNVSLGISDAVRHAEAYLNNHSFVLLLGDNLITQSLEGLCHSILQDSRDAAILLGKVSNPRDFGIAEIQGEQIIGLEEKPAIPKSDLAILGAYAFKPSIFEAIHSISPSARGEYEITDAIQWMINKGYSVAYQVTEKNYSDVGTMDRWLEANRWMLQLIDDIDLHRVHDRYEGCTFIYPVLIDASSELIDCVVGPYVTIGPNARLEKCTIVNSILLEGPYLTPSSGILSNTIMSPQSVFVQDTGGSNE</sequence>
<gene>
    <name evidence="13" type="ORF">GC093_16690</name>
</gene>
<comment type="cofactor">
    <cofactor evidence="1">
        <name>Mg(2+)</name>
        <dbReference type="ChEBI" id="CHEBI:18420"/>
    </cofactor>
</comment>
<comment type="catalytic activity">
    <reaction evidence="11">
        <text>dTTP + alpha-D-glucose 1-phosphate + H(+) = dTDP-alpha-D-glucose + diphosphate</text>
        <dbReference type="Rhea" id="RHEA:15225"/>
        <dbReference type="ChEBI" id="CHEBI:15378"/>
        <dbReference type="ChEBI" id="CHEBI:33019"/>
        <dbReference type="ChEBI" id="CHEBI:37568"/>
        <dbReference type="ChEBI" id="CHEBI:57477"/>
        <dbReference type="ChEBI" id="CHEBI:58601"/>
        <dbReference type="EC" id="2.7.7.24"/>
    </reaction>
</comment>
<evidence type="ECO:0000256" key="1">
    <source>
        <dbReference type="ARBA" id="ARBA00001946"/>
    </source>
</evidence>
<organism evidence="13 14">
    <name type="scientific">Paenibacillus foliorum</name>
    <dbReference type="NCBI Taxonomy" id="2654974"/>
    <lineage>
        <taxon>Bacteria</taxon>
        <taxon>Bacillati</taxon>
        <taxon>Bacillota</taxon>
        <taxon>Bacilli</taxon>
        <taxon>Bacillales</taxon>
        <taxon>Paenibacillaceae</taxon>
        <taxon>Paenibacillus</taxon>
    </lineage>
</organism>
<feature type="domain" description="Nucleotidyl transferase" evidence="12">
    <location>
        <begin position="2"/>
        <end position="232"/>
    </location>
</feature>
<evidence type="ECO:0000256" key="2">
    <source>
        <dbReference type="ARBA" id="ARBA00010480"/>
    </source>
</evidence>
<comment type="similarity">
    <text evidence="2">Belongs to the glucose-1-phosphate thymidylyltransferase family.</text>
</comment>
<evidence type="ECO:0000256" key="5">
    <source>
        <dbReference type="ARBA" id="ARBA00022679"/>
    </source>
</evidence>
<dbReference type="RefSeq" id="WP_171653061.1">
    <property type="nucleotide sequence ID" value="NZ_WHOD01000065.1"/>
</dbReference>
<dbReference type="Proteomes" id="UP000641588">
    <property type="component" value="Unassembled WGS sequence"/>
</dbReference>
<evidence type="ECO:0000256" key="10">
    <source>
        <dbReference type="ARBA" id="ARBA00032598"/>
    </source>
</evidence>
<dbReference type="Gene3D" id="3.90.550.10">
    <property type="entry name" value="Spore Coat Polysaccharide Biosynthesis Protein SpsA, Chain A"/>
    <property type="match status" value="1"/>
</dbReference>
<keyword evidence="14" id="KW-1185">Reference proteome</keyword>
<keyword evidence="8" id="KW-0460">Magnesium</keyword>
<evidence type="ECO:0000256" key="7">
    <source>
        <dbReference type="ARBA" id="ARBA00022723"/>
    </source>
</evidence>
<dbReference type="CDD" id="cd04189">
    <property type="entry name" value="G1P_TT_long"/>
    <property type="match status" value="1"/>
</dbReference>
<evidence type="ECO:0000259" key="12">
    <source>
        <dbReference type="Pfam" id="PF00483"/>
    </source>
</evidence>
<evidence type="ECO:0000256" key="6">
    <source>
        <dbReference type="ARBA" id="ARBA00022695"/>
    </source>
</evidence>
<reference evidence="13" key="1">
    <citation type="submission" date="2019-10" db="EMBL/GenBank/DDBJ databases">
        <title>Description of Paenibacillus glebae sp. nov.</title>
        <authorList>
            <person name="Carlier A."/>
            <person name="Qi S."/>
        </authorList>
    </citation>
    <scope>NUCLEOTIDE SEQUENCE</scope>
    <source>
        <strain evidence="13">LMG 31456</strain>
    </source>
</reference>